<name>A0A699Z9R2_HAELA</name>
<evidence type="ECO:0000313" key="2">
    <source>
        <dbReference type="EMBL" id="GFH15574.1"/>
    </source>
</evidence>
<evidence type="ECO:0000313" key="3">
    <source>
        <dbReference type="Proteomes" id="UP000485058"/>
    </source>
</evidence>
<evidence type="ECO:0000256" key="1">
    <source>
        <dbReference type="SAM" id="SignalP"/>
    </source>
</evidence>
<dbReference type="AlphaFoldDB" id="A0A699Z9R2"/>
<gene>
    <name evidence="2" type="ORF">HaLaN_11822</name>
</gene>
<feature type="non-terminal residue" evidence="2">
    <location>
        <position position="52"/>
    </location>
</feature>
<keyword evidence="3" id="KW-1185">Reference proteome</keyword>
<proteinExistence type="predicted"/>
<comment type="caution">
    <text evidence="2">The sequence shown here is derived from an EMBL/GenBank/DDBJ whole genome shotgun (WGS) entry which is preliminary data.</text>
</comment>
<organism evidence="2 3">
    <name type="scientific">Haematococcus lacustris</name>
    <name type="common">Green alga</name>
    <name type="synonym">Haematococcus pluvialis</name>
    <dbReference type="NCBI Taxonomy" id="44745"/>
    <lineage>
        <taxon>Eukaryota</taxon>
        <taxon>Viridiplantae</taxon>
        <taxon>Chlorophyta</taxon>
        <taxon>core chlorophytes</taxon>
        <taxon>Chlorophyceae</taxon>
        <taxon>CS clade</taxon>
        <taxon>Chlamydomonadales</taxon>
        <taxon>Haematococcaceae</taxon>
        <taxon>Haematococcus</taxon>
    </lineage>
</organism>
<accession>A0A699Z9R2</accession>
<protein>
    <submittedName>
        <fullName evidence="2">Sulfotransferase</fullName>
    </submittedName>
</protein>
<dbReference type="GO" id="GO:0016740">
    <property type="term" value="F:transferase activity"/>
    <property type="evidence" value="ECO:0007669"/>
    <property type="project" value="UniProtKB-KW"/>
</dbReference>
<reference evidence="2 3" key="1">
    <citation type="submission" date="2020-02" db="EMBL/GenBank/DDBJ databases">
        <title>Draft genome sequence of Haematococcus lacustris strain NIES-144.</title>
        <authorList>
            <person name="Morimoto D."/>
            <person name="Nakagawa S."/>
            <person name="Yoshida T."/>
            <person name="Sawayama S."/>
        </authorList>
    </citation>
    <scope>NUCLEOTIDE SEQUENCE [LARGE SCALE GENOMIC DNA]</scope>
    <source>
        <strain evidence="2 3">NIES-144</strain>
    </source>
</reference>
<sequence>MAWLVTLNIWPSVLLARRLYWACPFIPHIFQQMGPVRGWALRIGFEASYCIN</sequence>
<keyword evidence="1" id="KW-0732">Signal</keyword>
<feature type="signal peptide" evidence="1">
    <location>
        <begin position="1"/>
        <end position="16"/>
    </location>
</feature>
<feature type="chain" id="PRO_5025433931" evidence="1">
    <location>
        <begin position="17"/>
        <end position="52"/>
    </location>
</feature>
<feature type="non-terminal residue" evidence="2">
    <location>
        <position position="1"/>
    </location>
</feature>
<dbReference type="EMBL" id="BLLF01000869">
    <property type="protein sequence ID" value="GFH15574.1"/>
    <property type="molecule type" value="Genomic_DNA"/>
</dbReference>
<dbReference type="Proteomes" id="UP000485058">
    <property type="component" value="Unassembled WGS sequence"/>
</dbReference>
<keyword evidence="2" id="KW-0808">Transferase</keyword>